<gene>
    <name evidence="6" type="ORF">J2S03_002851</name>
</gene>
<protein>
    <recommendedName>
        <fullName evidence="2">Pyridoxal phosphate homeostasis protein</fullName>
        <shortName evidence="2">PLP homeostasis protein</shortName>
    </recommendedName>
</protein>
<feature type="region of interest" description="Disordered" evidence="4">
    <location>
        <begin position="1"/>
        <end position="20"/>
    </location>
</feature>
<name>A0ABT9XLS9_9BACL</name>
<dbReference type="PIRSF" id="PIRSF004848">
    <property type="entry name" value="YBL036c_PLPDEIII"/>
    <property type="match status" value="1"/>
</dbReference>
<dbReference type="Proteomes" id="UP001232973">
    <property type="component" value="Unassembled WGS sequence"/>
</dbReference>
<feature type="domain" description="Alanine racemase N-terminal" evidence="5">
    <location>
        <begin position="46"/>
        <end position="246"/>
    </location>
</feature>
<dbReference type="EMBL" id="JAUSTP010000028">
    <property type="protein sequence ID" value="MDQ0190984.1"/>
    <property type="molecule type" value="Genomic_DNA"/>
</dbReference>
<dbReference type="Pfam" id="PF01168">
    <property type="entry name" value="Ala_racemase_N"/>
    <property type="match status" value="1"/>
</dbReference>
<dbReference type="NCBIfam" id="TIGR00044">
    <property type="entry name" value="YggS family pyridoxal phosphate-dependent enzyme"/>
    <property type="match status" value="1"/>
</dbReference>
<dbReference type="Gene3D" id="3.20.20.10">
    <property type="entry name" value="Alanine racemase"/>
    <property type="match status" value="1"/>
</dbReference>
<dbReference type="InterPro" id="IPR001608">
    <property type="entry name" value="Ala_racemase_N"/>
</dbReference>
<accession>A0ABT9XLS9</accession>
<comment type="function">
    <text evidence="2">Pyridoxal 5'-phosphate (PLP)-binding protein, which is involved in PLP homeostasis.</text>
</comment>
<keyword evidence="1 2" id="KW-0663">Pyridoxal phosphate</keyword>
<comment type="similarity">
    <text evidence="2 3">Belongs to the pyridoxal phosphate-binding protein YggS/PROSC family.</text>
</comment>
<sequence length="259" mass="28305">MDIHQHRESTPPSERPPAASSVAAAITEQVRQVRAAVDDACRRSGRSVSDVRIIAVTKSADESVLAPLADNGITDFAENRWPDARAKLEYTSQAFAAPPTWHFIGRLQLNKVKYVVPRFDWIHSIDSLELARAVSKRAVDLGRTLHCLIQVNVSGESTKAGVAPHALQSVLKDVAVLPGMVVSGLMTMAPQVDDPEQTRPVFRALRTLLVEARNTLSLASLRELSMGMSNDFPVAVEEGATMIRVGRRLVNIPRSEDAE</sequence>
<dbReference type="CDD" id="cd00635">
    <property type="entry name" value="PLPDE_III_YBL036c_like"/>
    <property type="match status" value="1"/>
</dbReference>
<evidence type="ECO:0000256" key="4">
    <source>
        <dbReference type="SAM" id="MobiDB-lite"/>
    </source>
</evidence>
<evidence type="ECO:0000313" key="6">
    <source>
        <dbReference type="EMBL" id="MDQ0190984.1"/>
    </source>
</evidence>
<feature type="modified residue" description="N6-(pyridoxal phosphate)lysine" evidence="2">
    <location>
        <position position="58"/>
    </location>
</feature>
<dbReference type="PROSITE" id="PS01211">
    <property type="entry name" value="UPF0001"/>
    <property type="match status" value="1"/>
</dbReference>
<dbReference type="PANTHER" id="PTHR10146:SF14">
    <property type="entry name" value="PYRIDOXAL PHOSPHATE HOMEOSTASIS PROTEIN"/>
    <property type="match status" value="1"/>
</dbReference>
<evidence type="ECO:0000259" key="5">
    <source>
        <dbReference type="Pfam" id="PF01168"/>
    </source>
</evidence>
<evidence type="ECO:0000256" key="3">
    <source>
        <dbReference type="RuleBase" id="RU004514"/>
    </source>
</evidence>
<dbReference type="SUPFAM" id="SSF51419">
    <property type="entry name" value="PLP-binding barrel"/>
    <property type="match status" value="1"/>
</dbReference>
<organism evidence="6 7">
    <name type="scientific">Alicyclobacillus cycloheptanicus</name>
    <dbReference type="NCBI Taxonomy" id="1457"/>
    <lineage>
        <taxon>Bacteria</taxon>
        <taxon>Bacillati</taxon>
        <taxon>Bacillota</taxon>
        <taxon>Bacilli</taxon>
        <taxon>Bacillales</taxon>
        <taxon>Alicyclobacillaceae</taxon>
        <taxon>Alicyclobacillus</taxon>
    </lineage>
</organism>
<evidence type="ECO:0000256" key="1">
    <source>
        <dbReference type="ARBA" id="ARBA00022898"/>
    </source>
</evidence>
<dbReference type="InterPro" id="IPR011078">
    <property type="entry name" value="PyrdxlP_homeostasis"/>
</dbReference>
<dbReference type="InterPro" id="IPR029066">
    <property type="entry name" value="PLP-binding_barrel"/>
</dbReference>
<keyword evidence="7" id="KW-1185">Reference proteome</keyword>
<proteinExistence type="inferred from homology"/>
<dbReference type="HAMAP" id="MF_02087">
    <property type="entry name" value="PLP_homeostasis"/>
    <property type="match status" value="1"/>
</dbReference>
<reference evidence="6 7" key="1">
    <citation type="submission" date="2023-07" db="EMBL/GenBank/DDBJ databases">
        <title>Genomic Encyclopedia of Type Strains, Phase IV (KMG-IV): sequencing the most valuable type-strain genomes for metagenomic binning, comparative biology and taxonomic classification.</title>
        <authorList>
            <person name="Goeker M."/>
        </authorList>
    </citation>
    <scope>NUCLEOTIDE SEQUENCE [LARGE SCALE GENOMIC DNA]</scope>
    <source>
        <strain evidence="6 7">DSM 4006</strain>
    </source>
</reference>
<comment type="caution">
    <text evidence="6">The sequence shown here is derived from an EMBL/GenBank/DDBJ whole genome shotgun (WGS) entry which is preliminary data.</text>
</comment>
<evidence type="ECO:0000313" key="7">
    <source>
        <dbReference type="Proteomes" id="UP001232973"/>
    </source>
</evidence>
<dbReference type="PANTHER" id="PTHR10146">
    <property type="entry name" value="PROLINE SYNTHETASE CO-TRANSCRIBED BACTERIAL HOMOLOG PROTEIN"/>
    <property type="match status" value="1"/>
</dbReference>
<evidence type="ECO:0000256" key="2">
    <source>
        <dbReference type="HAMAP-Rule" id="MF_02087"/>
    </source>
</evidence>
<dbReference type="RefSeq" id="WP_274456227.1">
    <property type="nucleotide sequence ID" value="NZ_CP067097.1"/>
</dbReference>